<comment type="caution">
    <text evidence="2">The sequence shown here is derived from an EMBL/GenBank/DDBJ whole genome shotgun (WGS) entry which is preliminary data.</text>
</comment>
<evidence type="ECO:0000256" key="1">
    <source>
        <dbReference type="SAM" id="Phobius"/>
    </source>
</evidence>
<protein>
    <recommendedName>
        <fullName evidence="4">Secreted protein</fullName>
    </recommendedName>
</protein>
<proteinExistence type="predicted"/>
<name>D3BIX2_HETP5</name>
<dbReference type="AlphaFoldDB" id="D3BIX2"/>
<keyword evidence="1" id="KW-1133">Transmembrane helix</keyword>
<organism evidence="2 3">
    <name type="scientific">Heterostelium pallidum (strain ATCC 26659 / Pp 5 / PN500)</name>
    <name type="common">Cellular slime mold</name>
    <name type="synonym">Polysphondylium pallidum</name>
    <dbReference type="NCBI Taxonomy" id="670386"/>
    <lineage>
        <taxon>Eukaryota</taxon>
        <taxon>Amoebozoa</taxon>
        <taxon>Evosea</taxon>
        <taxon>Eumycetozoa</taxon>
        <taxon>Dictyostelia</taxon>
        <taxon>Acytosteliales</taxon>
        <taxon>Acytosteliaceae</taxon>
        <taxon>Heterostelium</taxon>
    </lineage>
</organism>
<dbReference type="EMBL" id="ADBJ01000037">
    <property type="protein sequence ID" value="EFA78746.1"/>
    <property type="molecule type" value="Genomic_DNA"/>
</dbReference>
<dbReference type="InParanoid" id="D3BIX2"/>
<accession>D3BIX2</accession>
<dbReference type="GeneID" id="31363687"/>
<reference evidence="2 3" key="1">
    <citation type="journal article" date="2011" name="Genome Res.">
        <title>Phylogeny-wide analysis of social amoeba genomes highlights ancient origins for complex intercellular communication.</title>
        <authorList>
            <person name="Heidel A.J."/>
            <person name="Lawal H.M."/>
            <person name="Felder M."/>
            <person name="Schilde C."/>
            <person name="Helps N.R."/>
            <person name="Tunggal B."/>
            <person name="Rivero F."/>
            <person name="John U."/>
            <person name="Schleicher M."/>
            <person name="Eichinger L."/>
            <person name="Platzer M."/>
            <person name="Noegel A.A."/>
            <person name="Schaap P."/>
            <person name="Gloeckner G."/>
        </authorList>
    </citation>
    <scope>NUCLEOTIDE SEQUENCE [LARGE SCALE GENOMIC DNA]</scope>
    <source>
        <strain evidence="3">ATCC 26659 / Pp 5 / PN500</strain>
    </source>
</reference>
<dbReference type="Proteomes" id="UP000001396">
    <property type="component" value="Unassembled WGS sequence"/>
</dbReference>
<evidence type="ECO:0000313" key="3">
    <source>
        <dbReference type="Proteomes" id="UP000001396"/>
    </source>
</evidence>
<dbReference type="RefSeq" id="XP_020430870.1">
    <property type="nucleotide sequence ID" value="XM_020579031.1"/>
</dbReference>
<evidence type="ECO:0008006" key="4">
    <source>
        <dbReference type="Google" id="ProtNLM"/>
    </source>
</evidence>
<gene>
    <name evidence="2" type="ORF">PPL_08207</name>
</gene>
<keyword evidence="3" id="KW-1185">Reference proteome</keyword>
<sequence length="125" mass="14111">MKFSIFIITLATIIICLGNVGIALNIRPKDKYYVSMPEEGDSTRAYARISYFAGRQCEERFYDLYYWTNSCVEGNRIFECIQGGNTMTEYQYPGDNNCSTSEGEPTITTYSIGCQGTTSFSCESQ</sequence>
<feature type="transmembrane region" description="Helical" evidence="1">
    <location>
        <begin position="6"/>
        <end position="26"/>
    </location>
</feature>
<keyword evidence="1" id="KW-0472">Membrane</keyword>
<evidence type="ECO:0000313" key="2">
    <source>
        <dbReference type="EMBL" id="EFA78746.1"/>
    </source>
</evidence>
<keyword evidence="1" id="KW-0812">Transmembrane</keyword>